<evidence type="ECO:0000313" key="2">
    <source>
        <dbReference type="Proteomes" id="UP000225978"/>
    </source>
</evidence>
<name>A0A1J0GV53_9CAUD</name>
<reference evidence="1 2" key="1">
    <citation type="journal article" date="2017" name="Viruses">
        <title>Stumbling across the Same Phage: Comparative Genomics of Widespread Temperate Phages Infecting the Fish Pathogen Vibrio anguillarum.</title>
        <authorList>
            <person name="Kalatzis P.G."/>
            <person name="Rorbo N.I."/>
            <person name="Castillo D."/>
            <person name="Mauritzen J.J."/>
            <person name="Jorgensen J."/>
            <person name="Kokkari C."/>
            <person name="Zhang F."/>
            <person name="Katharios P."/>
            <person name="Middelboe M."/>
        </authorList>
    </citation>
    <scope>NUCLEOTIDE SEQUENCE [LARGE SCALE GENOMIC DNA]</scope>
</reference>
<sequence>MSDCIKVSIDADVGATLTSPNFFSIEELVPPGATIAEIEEGILNGTYTPIDPNLYTYEGLVKLDYGQPVVNTLTITIETVTIDGFDELGNPISTDYDVVIFKILPEDTMLWENKSSCLLFDIKRTEVADPTNIDIWVKGKINVCPVITE</sequence>
<dbReference type="Proteomes" id="UP000225978">
    <property type="component" value="Segment"/>
</dbReference>
<accession>A0A1J0GV53</accession>
<dbReference type="EMBL" id="KX889068">
    <property type="protein sequence ID" value="APC46059.1"/>
    <property type="molecule type" value="Genomic_DNA"/>
</dbReference>
<gene>
    <name evidence="1" type="ORF">vBVspPpVa5_0010</name>
</gene>
<evidence type="ECO:0000313" key="1">
    <source>
        <dbReference type="EMBL" id="APC46059.1"/>
    </source>
</evidence>
<protein>
    <submittedName>
        <fullName evidence="1">Uncharacterized protein</fullName>
    </submittedName>
</protein>
<keyword evidence="2" id="KW-1185">Reference proteome</keyword>
<organism evidence="1 2">
    <name type="scientific">Vibrio phage vB_VspP_pVa5</name>
    <dbReference type="NCBI Taxonomy" id="1913109"/>
    <lineage>
        <taxon>Viruses</taxon>
        <taxon>Duplodnaviria</taxon>
        <taxon>Heunggongvirae</taxon>
        <taxon>Uroviricota</taxon>
        <taxon>Caudoviricetes</taxon>
        <taxon>Schitoviridae</taxon>
        <taxon>Pontosvirinae</taxon>
        <taxon>Galateavirus</taxon>
        <taxon>Galateavirus PVA5</taxon>
    </lineage>
</organism>
<proteinExistence type="predicted"/>